<evidence type="ECO:0000313" key="2">
    <source>
        <dbReference type="EMBL" id="RFA34890.1"/>
    </source>
</evidence>
<dbReference type="NCBIfam" id="TIGR02532">
    <property type="entry name" value="IV_pilin_GFxxxE"/>
    <property type="match status" value="1"/>
</dbReference>
<proteinExistence type="predicted"/>
<dbReference type="OrthoDB" id="5784010at2"/>
<reference evidence="3" key="1">
    <citation type="submission" date="2017-05" db="EMBL/GenBank/DDBJ databases">
        <authorList>
            <person name="Sharma S."/>
            <person name="Sidhu C."/>
            <person name="Pinnaka A.K."/>
        </authorList>
    </citation>
    <scope>NUCLEOTIDE SEQUENCE [LARGE SCALE GENOMIC DNA]</scope>
    <source>
        <strain evidence="3">AK93</strain>
    </source>
</reference>
<evidence type="ECO:0008006" key="4">
    <source>
        <dbReference type="Google" id="ProtNLM"/>
    </source>
</evidence>
<dbReference type="RefSeq" id="WP_116302738.1">
    <property type="nucleotide sequence ID" value="NZ_NFZV01000013.1"/>
</dbReference>
<dbReference type="EMBL" id="NFZW01000014">
    <property type="protein sequence ID" value="RFA34890.1"/>
    <property type="molecule type" value="Genomic_DNA"/>
</dbReference>
<organism evidence="2 3">
    <name type="scientific">Alkalilimnicola ehrlichii</name>
    <dbReference type="NCBI Taxonomy" id="351052"/>
    <lineage>
        <taxon>Bacteria</taxon>
        <taxon>Pseudomonadati</taxon>
        <taxon>Pseudomonadota</taxon>
        <taxon>Gammaproteobacteria</taxon>
        <taxon>Chromatiales</taxon>
        <taxon>Ectothiorhodospiraceae</taxon>
        <taxon>Alkalilimnicola</taxon>
    </lineage>
</organism>
<keyword evidence="1" id="KW-0812">Transmembrane</keyword>
<sequence>MSNRRERRQRGATLIELIVSIVIVSIALSSILLAFGRLNRGSVDPMIQTQAQAIAESYLEEILRREAAACTSSGYTERDRFRHVMDYNGLSEAPTDMYGEPIVELAAYRVEVRVEGCLPLGPAGATVPAARVIVEVANGDYRTRFYGYRADY</sequence>
<accession>A0A3E0WPH7</accession>
<keyword evidence="3" id="KW-1185">Reference proteome</keyword>
<dbReference type="Proteomes" id="UP000256763">
    <property type="component" value="Unassembled WGS sequence"/>
</dbReference>
<name>A0A3E0WPH7_9GAMM</name>
<gene>
    <name evidence="2" type="ORF">CAL65_14450</name>
</gene>
<keyword evidence="1" id="KW-0472">Membrane</keyword>
<dbReference type="AlphaFoldDB" id="A0A3E0WPH7"/>
<feature type="transmembrane region" description="Helical" evidence="1">
    <location>
        <begin position="12"/>
        <end position="35"/>
    </location>
</feature>
<dbReference type="Pfam" id="PF07963">
    <property type="entry name" value="N_methyl"/>
    <property type="match status" value="1"/>
</dbReference>
<comment type="caution">
    <text evidence="2">The sequence shown here is derived from an EMBL/GenBank/DDBJ whole genome shotgun (WGS) entry which is preliminary data.</text>
</comment>
<evidence type="ECO:0000313" key="3">
    <source>
        <dbReference type="Proteomes" id="UP000256763"/>
    </source>
</evidence>
<dbReference type="InterPro" id="IPR012902">
    <property type="entry name" value="N_methyl_site"/>
</dbReference>
<protein>
    <recommendedName>
        <fullName evidence="4">MSHA pilin protein MshD</fullName>
    </recommendedName>
</protein>
<keyword evidence="1" id="KW-1133">Transmembrane helix</keyword>
<evidence type="ECO:0000256" key="1">
    <source>
        <dbReference type="SAM" id="Phobius"/>
    </source>
</evidence>